<dbReference type="PANTHER" id="PTHR12697">
    <property type="entry name" value="PBS LYASE HEAT-LIKE PROTEIN"/>
    <property type="match status" value="1"/>
</dbReference>
<dbReference type="GO" id="GO:0016491">
    <property type="term" value="F:oxidoreductase activity"/>
    <property type="evidence" value="ECO:0007669"/>
    <property type="project" value="TreeGrafter"/>
</dbReference>
<dbReference type="InterPro" id="IPR004155">
    <property type="entry name" value="PBS_lyase_HEAT"/>
</dbReference>
<dbReference type="Pfam" id="PF03130">
    <property type="entry name" value="HEAT_PBS"/>
    <property type="match status" value="1"/>
</dbReference>
<gene>
    <name evidence="1" type="ORF">LCGC14_0274860</name>
</gene>
<accession>A0A0F9X313</accession>
<sequence>MSKRRRLSARATAGRAGGVFLVLLCCVMVVHLVQRMRPRPAGPDYGQQIAATLVLWGIDTAEFQLPVDPEHVEQHVALLGSDVSEQRVEASHWLAARGVRRAAPAIAAAMKDPGTLRPCQLAHDIGFLGDDRCVDDLAQAARAGDSGDLRVCAILALGELGSPKATDALIDAYRGRGDMAGALAVEALGKIADRSTLPFLQSVAKAPRSSFERRAAATAIERTETLQLPDPVPSLIAQVERSSRQGEALDVWAVRKLVGFADPRAVPTLRQTFISAPAKSAGRIVLAAALLAHGDPGAAALEDIAAQAPKTPTAAPTIARAALSLSER</sequence>
<dbReference type="AlphaFoldDB" id="A0A0F9X313"/>
<dbReference type="SUPFAM" id="SSF48371">
    <property type="entry name" value="ARM repeat"/>
    <property type="match status" value="1"/>
</dbReference>
<evidence type="ECO:0008006" key="2">
    <source>
        <dbReference type="Google" id="ProtNLM"/>
    </source>
</evidence>
<name>A0A0F9X313_9ZZZZ</name>
<reference evidence="1" key="1">
    <citation type="journal article" date="2015" name="Nature">
        <title>Complex archaea that bridge the gap between prokaryotes and eukaryotes.</title>
        <authorList>
            <person name="Spang A."/>
            <person name="Saw J.H."/>
            <person name="Jorgensen S.L."/>
            <person name="Zaremba-Niedzwiedzka K."/>
            <person name="Martijn J."/>
            <person name="Lind A.E."/>
            <person name="van Eijk R."/>
            <person name="Schleper C."/>
            <person name="Guy L."/>
            <person name="Ettema T.J."/>
        </authorList>
    </citation>
    <scope>NUCLEOTIDE SEQUENCE</scope>
</reference>
<proteinExistence type="predicted"/>
<comment type="caution">
    <text evidence="1">The sequence shown here is derived from an EMBL/GenBank/DDBJ whole genome shotgun (WGS) entry which is preliminary data.</text>
</comment>
<evidence type="ECO:0000313" key="1">
    <source>
        <dbReference type="EMBL" id="KKN85868.1"/>
    </source>
</evidence>
<protein>
    <recommendedName>
        <fullName evidence="2">HEAT repeat domain-containing protein</fullName>
    </recommendedName>
</protein>
<organism evidence="1">
    <name type="scientific">marine sediment metagenome</name>
    <dbReference type="NCBI Taxonomy" id="412755"/>
    <lineage>
        <taxon>unclassified sequences</taxon>
        <taxon>metagenomes</taxon>
        <taxon>ecological metagenomes</taxon>
    </lineage>
</organism>
<dbReference type="SMART" id="SM00567">
    <property type="entry name" value="EZ_HEAT"/>
    <property type="match status" value="4"/>
</dbReference>
<dbReference type="InterPro" id="IPR011989">
    <property type="entry name" value="ARM-like"/>
</dbReference>
<dbReference type="InterPro" id="IPR016024">
    <property type="entry name" value="ARM-type_fold"/>
</dbReference>
<dbReference type="Gene3D" id="1.25.10.10">
    <property type="entry name" value="Leucine-rich Repeat Variant"/>
    <property type="match status" value="1"/>
</dbReference>
<dbReference type="PANTHER" id="PTHR12697:SF5">
    <property type="entry name" value="DEOXYHYPUSINE HYDROXYLASE"/>
    <property type="match status" value="1"/>
</dbReference>
<dbReference type="EMBL" id="LAZR01000154">
    <property type="protein sequence ID" value="KKN85868.1"/>
    <property type="molecule type" value="Genomic_DNA"/>
</dbReference>